<dbReference type="PANTHER" id="PTHR20883">
    <property type="entry name" value="PHYTANOYL-COA DIOXYGENASE DOMAIN CONTAINING 1"/>
    <property type="match status" value="1"/>
</dbReference>
<name>A0A1C6UB75_9ACTN</name>
<keyword evidence="2" id="KW-1185">Reference proteome</keyword>
<dbReference type="GO" id="GO:0016706">
    <property type="term" value="F:2-oxoglutarate-dependent dioxygenase activity"/>
    <property type="evidence" value="ECO:0007669"/>
    <property type="project" value="UniProtKB-ARBA"/>
</dbReference>
<dbReference type="InterPro" id="IPR008775">
    <property type="entry name" value="Phytyl_CoA_dOase-like"/>
</dbReference>
<accession>A0A1C6UB75</accession>
<dbReference type="Gene3D" id="2.60.120.620">
    <property type="entry name" value="q2cbj1_9rhob like domain"/>
    <property type="match status" value="1"/>
</dbReference>
<dbReference type="SUPFAM" id="SSF51197">
    <property type="entry name" value="Clavaminate synthase-like"/>
    <property type="match status" value="1"/>
</dbReference>
<keyword evidence="1" id="KW-0560">Oxidoreductase</keyword>
<organism evidence="1 2">
    <name type="scientific">Micromonospora eburnea</name>
    <dbReference type="NCBI Taxonomy" id="227316"/>
    <lineage>
        <taxon>Bacteria</taxon>
        <taxon>Bacillati</taxon>
        <taxon>Actinomycetota</taxon>
        <taxon>Actinomycetes</taxon>
        <taxon>Micromonosporales</taxon>
        <taxon>Micromonosporaceae</taxon>
        <taxon>Micromonospora</taxon>
    </lineage>
</organism>
<protein>
    <submittedName>
        <fullName evidence="1">Phytanoyl-CoA dioxygenase (PhyH)</fullName>
    </submittedName>
</protein>
<dbReference type="RefSeq" id="WP_167363435.1">
    <property type="nucleotide sequence ID" value="NZ_FMHY01000002.1"/>
</dbReference>
<proteinExistence type="predicted"/>
<dbReference type="AlphaFoldDB" id="A0A1C6UB75"/>
<keyword evidence="1" id="KW-0223">Dioxygenase</keyword>
<dbReference type="EMBL" id="FMHY01000002">
    <property type="protein sequence ID" value="SCL51119.1"/>
    <property type="molecule type" value="Genomic_DNA"/>
</dbReference>
<gene>
    <name evidence="1" type="ORF">GA0070604_2288</name>
</gene>
<dbReference type="Proteomes" id="UP000199696">
    <property type="component" value="Unassembled WGS sequence"/>
</dbReference>
<dbReference type="STRING" id="227316.GA0070604_2288"/>
<sequence>MAESPSRLSPEQVEHFRQQGYLLPVEVLTPAEVDATVAAYRTYRTVTDRAGGLLKRRWNYPKIHLVVRWADALVHHPRLLDIATSLVGPDLLVWSTNLFVRTGHSTSRLAWHQDAPYFGWEGAEGRAVRIWLALTRTTRGNGTMLYCRRSHAAGLVRHDFVDRTLTGLMQGERADYEVHEEDVVAVEIEAGQASLHQPTTVHSSGPSSTDDERICFAVDYLAPSIRPLHGPDSALLVQGEDRYGHFLPEQRPATDFSPDALRTFREAVLLRDQRLSKVMQVIHAERAAERVA</sequence>
<dbReference type="PANTHER" id="PTHR20883:SF48">
    <property type="entry name" value="ECTOINE DIOXYGENASE"/>
    <property type="match status" value="1"/>
</dbReference>
<dbReference type="Pfam" id="PF05721">
    <property type="entry name" value="PhyH"/>
    <property type="match status" value="1"/>
</dbReference>
<evidence type="ECO:0000313" key="1">
    <source>
        <dbReference type="EMBL" id="SCL51119.1"/>
    </source>
</evidence>
<reference evidence="2" key="1">
    <citation type="submission" date="2016-06" db="EMBL/GenBank/DDBJ databases">
        <authorList>
            <person name="Varghese N."/>
            <person name="Submissions Spin"/>
        </authorList>
    </citation>
    <scope>NUCLEOTIDE SEQUENCE [LARGE SCALE GENOMIC DNA]</scope>
    <source>
        <strain evidence="2">DSM 44814</strain>
    </source>
</reference>
<evidence type="ECO:0000313" key="2">
    <source>
        <dbReference type="Proteomes" id="UP000199696"/>
    </source>
</evidence>
<dbReference type="GO" id="GO:0005506">
    <property type="term" value="F:iron ion binding"/>
    <property type="evidence" value="ECO:0007669"/>
    <property type="project" value="UniProtKB-ARBA"/>
</dbReference>